<feature type="transmembrane region" description="Helical" evidence="1">
    <location>
        <begin position="106"/>
        <end position="127"/>
    </location>
</feature>
<feature type="transmembrane region" description="Helical" evidence="1">
    <location>
        <begin position="147"/>
        <end position="167"/>
    </location>
</feature>
<feature type="transmembrane region" description="Helical" evidence="1">
    <location>
        <begin position="27"/>
        <end position="49"/>
    </location>
</feature>
<protein>
    <submittedName>
        <fullName evidence="2">Uncharacterized protein</fullName>
    </submittedName>
</protein>
<reference evidence="2 3" key="1">
    <citation type="submission" date="2019-07" db="EMBL/GenBank/DDBJ databases">
        <title>Full genome sequence of Humibacter sp. WJ7-1.</title>
        <authorList>
            <person name="Im W.-T."/>
        </authorList>
    </citation>
    <scope>NUCLEOTIDE SEQUENCE [LARGE SCALE GENOMIC DNA]</scope>
    <source>
        <strain evidence="2 3">WJ7-1</strain>
    </source>
</reference>
<accession>A0A5B8M2P4</accession>
<dbReference type="Proteomes" id="UP000320216">
    <property type="component" value="Chromosome"/>
</dbReference>
<dbReference type="KEGG" id="huw:FPZ11_09995"/>
<evidence type="ECO:0000256" key="1">
    <source>
        <dbReference type="SAM" id="Phobius"/>
    </source>
</evidence>
<keyword evidence="1" id="KW-0472">Membrane</keyword>
<organism evidence="2 3">
    <name type="scientific">Humibacter ginsenosidimutans</name>
    <dbReference type="NCBI Taxonomy" id="2599293"/>
    <lineage>
        <taxon>Bacteria</taxon>
        <taxon>Bacillati</taxon>
        <taxon>Actinomycetota</taxon>
        <taxon>Actinomycetes</taxon>
        <taxon>Micrococcales</taxon>
        <taxon>Microbacteriaceae</taxon>
        <taxon>Humibacter</taxon>
    </lineage>
</organism>
<dbReference type="EMBL" id="CP042305">
    <property type="protein sequence ID" value="QDZ15058.1"/>
    <property type="molecule type" value="Genomic_DNA"/>
</dbReference>
<sequence>MTAIAGRYGTAIPRDKEHPRAFRTSEFFRGVAIAYAVFQPIGAVILGVGSGLGNPSYPDGGIGAALLAGALFWLIGGVVVSAVATVVGVPFAYLLGRSLIRVRHDWVHVLAFLAFGLSLGLAIEYVFSFGSGPFGTLLDAWSPLRAYTWACGFVVVVGWWTTSRLALSKDARALVSAEESNRR</sequence>
<feature type="transmembrane region" description="Helical" evidence="1">
    <location>
        <begin position="61"/>
        <end position="94"/>
    </location>
</feature>
<gene>
    <name evidence="2" type="ORF">FPZ11_09995</name>
</gene>
<dbReference type="AlphaFoldDB" id="A0A5B8M2P4"/>
<dbReference type="OrthoDB" id="5008067at2"/>
<evidence type="ECO:0000313" key="3">
    <source>
        <dbReference type="Proteomes" id="UP000320216"/>
    </source>
</evidence>
<proteinExistence type="predicted"/>
<keyword evidence="3" id="KW-1185">Reference proteome</keyword>
<name>A0A5B8M2P4_9MICO</name>
<dbReference type="RefSeq" id="WP_146320545.1">
    <property type="nucleotide sequence ID" value="NZ_CP042305.1"/>
</dbReference>
<evidence type="ECO:0000313" key="2">
    <source>
        <dbReference type="EMBL" id="QDZ15058.1"/>
    </source>
</evidence>
<keyword evidence="1" id="KW-1133">Transmembrane helix</keyword>
<keyword evidence="1" id="KW-0812">Transmembrane</keyword>